<evidence type="ECO:0000256" key="1">
    <source>
        <dbReference type="SAM" id="MobiDB-lite"/>
    </source>
</evidence>
<dbReference type="OMA" id="MEREMMH"/>
<organism evidence="2 3">
    <name type="scientific">Nematostella vectensis</name>
    <name type="common">Starlet sea anemone</name>
    <dbReference type="NCBI Taxonomy" id="45351"/>
    <lineage>
        <taxon>Eukaryota</taxon>
        <taxon>Metazoa</taxon>
        <taxon>Cnidaria</taxon>
        <taxon>Anthozoa</taxon>
        <taxon>Hexacorallia</taxon>
        <taxon>Actiniaria</taxon>
        <taxon>Edwardsiidae</taxon>
        <taxon>Nematostella</taxon>
    </lineage>
</organism>
<feature type="region of interest" description="Disordered" evidence="1">
    <location>
        <begin position="1"/>
        <end position="32"/>
    </location>
</feature>
<dbReference type="eggNOG" id="KOG0101">
    <property type="taxonomic scope" value="Eukaryota"/>
</dbReference>
<dbReference type="PhylomeDB" id="A7SHD6"/>
<name>A7SHD6_NEMVE</name>
<dbReference type="PANTHER" id="PTHR14187:SF46">
    <property type="entry name" value="HEAT SHOCK 70 KDA PROTEIN 12A"/>
    <property type="match status" value="1"/>
</dbReference>
<dbReference type="EMBL" id="DS469659">
    <property type="protein sequence ID" value="EDO36873.1"/>
    <property type="molecule type" value="Genomic_DNA"/>
</dbReference>
<dbReference type="InParanoid" id="A7SHD6"/>
<feature type="compositionally biased region" description="Low complexity" evidence="1">
    <location>
        <begin position="14"/>
        <end position="24"/>
    </location>
</feature>
<proteinExistence type="predicted"/>
<accession>A7SHD6</accession>
<keyword evidence="3" id="KW-1185">Reference proteome</keyword>
<evidence type="ECO:0008006" key="4">
    <source>
        <dbReference type="Google" id="ProtNLM"/>
    </source>
</evidence>
<reference evidence="2 3" key="1">
    <citation type="journal article" date="2007" name="Science">
        <title>Sea anemone genome reveals ancestral eumetazoan gene repertoire and genomic organization.</title>
        <authorList>
            <person name="Putnam N.H."/>
            <person name="Srivastava M."/>
            <person name="Hellsten U."/>
            <person name="Dirks B."/>
            <person name="Chapman J."/>
            <person name="Salamov A."/>
            <person name="Terry A."/>
            <person name="Shapiro H."/>
            <person name="Lindquist E."/>
            <person name="Kapitonov V.V."/>
            <person name="Jurka J."/>
            <person name="Genikhovich G."/>
            <person name="Grigoriev I.V."/>
            <person name="Lucas S.M."/>
            <person name="Steele R.E."/>
            <person name="Finnerty J.R."/>
            <person name="Technau U."/>
            <person name="Martindale M.Q."/>
            <person name="Rokhsar D.S."/>
        </authorList>
    </citation>
    <scope>NUCLEOTIDE SEQUENCE [LARGE SCALE GENOMIC DNA]</scope>
    <source>
        <strain evidence="3">CH2 X CH6</strain>
    </source>
</reference>
<evidence type="ECO:0000313" key="3">
    <source>
        <dbReference type="Proteomes" id="UP000001593"/>
    </source>
</evidence>
<dbReference type="InterPro" id="IPR043129">
    <property type="entry name" value="ATPase_NBD"/>
</dbReference>
<dbReference type="KEGG" id="nve:5508350"/>
<dbReference type="AlphaFoldDB" id="A7SHD6"/>
<dbReference type="Proteomes" id="UP000001593">
    <property type="component" value="Unassembled WGS sequence"/>
</dbReference>
<gene>
    <name evidence="2" type="ORF">NEMVEDRAFT_v1g212312</name>
</gene>
<dbReference type="Gene3D" id="3.30.420.40">
    <property type="match status" value="1"/>
</dbReference>
<evidence type="ECO:0000313" key="2">
    <source>
        <dbReference type="EMBL" id="EDO36873.1"/>
    </source>
</evidence>
<dbReference type="HOGENOM" id="CLU_009958_5_3_1"/>
<dbReference type="OrthoDB" id="2963168at2759"/>
<dbReference type="SUPFAM" id="SSF53067">
    <property type="entry name" value="Actin-like ATPase domain"/>
    <property type="match status" value="2"/>
</dbReference>
<sequence length="640" mass="71032">MESVVENVEGIRTSSSNSPASSDSGLPRDPSLARDAVLSGDSGFHFHQHKYFVVVAIDFGTTFSGYAFAFTSNPESIQMMRRWEGGDPGVSNQKTPTTLLLRPDGSFHSFGFGARDFYHDLEPDESRKWLYFEKFKMALHTQRDLHKSAEIKAANGKSIKAVTVFSHALKFFKDHVIEELTDQSATQILEEDIQWVITVPAIWRAAAKQFMRTAAYEAGLATTQCPDRILIALEPEAASIFCRKLRIRDCLWDESKRHSTGTSDEQVENDFQGITRYAVVDCGGGTVDLTVHELDTTTGNLKELHKATGGPCGATAVDAEFERLLKQIFGEQFIEQFKAKRPAGWVDLMIAFEAKKRTANLTKTNPLNISLPYVFIDYHKKHGKGSSIESLVKKSGNRDVKWSSQGMLRIAPEAMRDLFKPVLSAITAHIRELLAKDGVRDIKYLFLVGGFAESPLLQSAVRDAFASTLRVIIPHDVGLTILKGAVLFGLDPTVIRVRRATMTYGVGVLNRYVAGNHPRSKLVRKNGIEWCTDVFDKFVTADEPVTVGEVVVRSYAPAKPSSRSTTITIYCTEQEEVTFVTDPGVRKCGQLTIEMPEVARSDPMKPRELLASMEFGDTEIKVSAVDVLTGKDTKATIDFL</sequence>
<dbReference type="STRING" id="45351.A7SHD6"/>
<protein>
    <recommendedName>
        <fullName evidence="4">Heat shock 70 kDa protein 12B</fullName>
    </recommendedName>
</protein>
<dbReference type="PANTHER" id="PTHR14187">
    <property type="entry name" value="ALPHA KINASE/ELONGATION FACTOR 2 KINASE"/>
    <property type="match status" value="1"/>
</dbReference>